<dbReference type="PANTHER" id="PTHR33112">
    <property type="entry name" value="DOMAIN PROTEIN, PUTATIVE-RELATED"/>
    <property type="match status" value="1"/>
</dbReference>
<sequence>MRSCLQECVKNHSHCQQSEGSLPTRLLDVGHRGDGVVRLIESETITSAKYIALSYCWDNTVTIKTTVAGSEKMKLGLEVSELPKLGIPYLWIDALCIIQDCHEDWEEESVRMSKIYAKAHLTIAAASSESAAQAFFFVAALGPSQISITIVDESLLEVQWTCQEAVFCECRSRLNHRPEFGHKSIAQIMDAADAFSSGTRSSKSTPNGGLTDPKDKLPAISGIAEMVQQRANSSYAAGLWANNIDLDLLWRRATRTTELPRTEFIAPSFSWALIDDEVDYYCFQRS</sequence>
<dbReference type="Pfam" id="PF06985">
    <property type="entry name" value="HET"/>
    <property type="match status" value="1"/>
</dbReference>
<organism evidence="2 3">
    <name type="scientific">Dactylonectria macrodidyma</name>
    <dbReference type="NCBI Taxonomy" id="307937"/>
    <lineage>
        <taxon>Eukaryota</taxon>
        <taxon>Fungi</taxon>
        <taxon>Dikarya</taxon>
        <taxon>Ascomycota</taxon>
        <taxon>Pezizomycotina</taxon>
        <taxon>Sordariomycetes</taxon>
        <taxon>Hypocreomycetidae</taxon>
        <taxon>Hypocreales</taxon>
        <taxon>Nectriaceae</taxon>
        <taxon>Dactylonectria</taxon>
    </lineage>
</organism>
<proteinExistence type="predicted"/>
<dbReference type="InterPro" id="IPR010730">
    <property type="entry name" value="HET"/>
</dbReference>
<dbReference type="AlphaFoldDB" id="A0A9P9IB23"/>
<accession>A0A9P9IB23</accession>
<name>A0A9P9IB23_9HYPO</name>
<evidence type="ECO:0000313" key="3">
    <source>
        <dbReference type="Proteomes" id="UP000738349"/>
    </source>
</evidence>
<evidence type="ECO:0000259" key="1">
    <source>
        <dbReference type="Pfam" id="PF06985"/>
    </source>
</evidence>
<feature type="domain" description="Heterokaryon incompatibility" evidence="1">
    <location>
        <begin position="50"/>
        <end position="142"/>
    </location>
</feature>
<dbReference type="EMBL" id="JAGMUV010000035">
    <property type="protein sequence ID" value="KAH7113432.1"/>
    <property type="molecule type" value="Genomic_DNA"/>
</dbReference>
<comment type="caution">
    <text evidence="2">The sequence shown here is derived from an EMBL/GenBank/DDBJ whole genome shotgun (WGS) entry which is preliminary data.</text>
</comment>
<keyword evidence="3" id="KW-1185">Reference proteome</keyword>
<evidence type="ECO:0000313" key="2">
    <source>
        <dbReference type="EMBL" id="KAH7113432.1"/>
    </source>
</evidence>
<reference evidence="2" key="1">
    <citation type="journal article" date="2021" name="Nat. Commun.">
        <title>Genetic determinants of endophytism in the Arabidopsis root mycobiome.</title>
        <authorList>
            <person name="Mesny F."/>
            <person name="Miyauchi S."/>
            <person name="Thiergart T."/>
            <person name="Pickel B."/>
            <person name="Atanasova L."/>
            <person name="Karlsson M."/>
            <person name="Huettel B."/>
            <person name="Barry K.W."/>
            <person name="Haridas S."/>
            <person name="Chen C."/>
            <person name="Bauer D."/>
            <person name="Andreopoulos W."/>
            <person name="Pangilinan J."/>
            <person name="LaButti K."/>
            <person name="Riley R."/>
            <person name="Lipzen A."/>
            <person name="Clum A."/>
            <person name="Drula E."/>
            <person name="Henrissat B."/>
            <person name="Kohler A."/>
            <person name="Grigoriev I.V."/>
            <person name="Martin F.M."/>
            <person name="Hacquard S."/>
        </authorList>
    </citation>
    <scope>NUCLEOTIDE SEQUENCE</scope>
    <source>
        <strain evidence="2">MPI-CAGE-AT-0147</strain>
    </source>
</reference>
<dbReference type="OrthoDB" id="3789824at2759"/>
<dbReference type="PANTHER" id="PTHR33112:SF8">
    <property type="entry name" value="HETEROKARYON INCOMPATIBILITY DOMAIN-CONTAINING PROTEIN"/>
    <property type="match status" value="1"/>
</dbReference>
<gene>
    <name evidence="2" type="ORF">EDB81DRAFT_922110</name>
</gene>
<protein>
    <submittedName>
        <fullName evidence="2">Heterokaryon incompatibility protein-domain-containing protein</fullName>
    </submittedName>
</protein>
<dbReference type="Proteomes" id="UP000738349">
    <property type="component" value="Unassembled WGS sequence"/>
</dbReference>